<dbReference type="EC" id="2.3.2.31" evidence="4"/>
<dbReference type="Pfam" id="PF05773">
    <property type="entry name" value="RWD"/>
    <property type="match status" value="1"/>
</dbReference>
<dbReference type="CDD" id="cd20354">
    <property type="entry name" value="Rcat_RBR_RNF14"/>
    <property type="match status" value="1"/>
</dbReference>
<dbReference type="PROSITE" id="PS50089">
    <property type="entry name" value="ZF_RING_2"/>
    <property type="match status" value="1"/>
</dbReference>
<dbReference type="AlphaFoldDB" id="A0A0D2P4U6"/>
<evidence type="ECO:0000256" key="12">
    <source>
        <dbReference type="ARBA" id="ARBA00022989"/>
    </source>
</evidence>
<dbReference type="PROSITE" id="PS00518">
    <property type="entry name" value="ZF_RING_1"/>
    <property type="match status" value="1"/>
</dbReference>
<dbReference type="Pfam" id="PF01485">
    <property type="entry name" value="IBR"/>
    <property type="match status" value="1"/>
</dbReference>
<dbReference type="CDD" id="cd23134">
    <property type="entry name" value="RING-HC_ITT1-like"/>
    <property type="match status" value="1"/>
</dbReference>
<dbReference type="OMA" id="SVKWLEP"/>
<dbReference type="OrthoDB" id="1431934at2759"/>
<evidence type="ECO:0000256" key="6">
    <source>
        <dbReference type="ARBA" id="ARBA00022692"/>
    </source>
</evidence>
<evidence type="ECO:0000256" key="14">
    <source>
        <dbReference type="ARBA" id="ARBA00044508"/>
    </source>
</evidence>
<dbReference type="InterPro" id="IPR031127">
    <property type="entry name" value="E3_UB_ligase_RBR"/>
</dbReference>
<gene>
    <name evidence="19" type="ORF">HYPSUDRAFT_340249</name>
</gene>
<dbReference type="SUPFAM" id="SSF54495">
    <property type="entry name" value="UBC-like"/>
    <property type="match status" value="1"/>
</dbReference>
<keyword evidence="8" id="KW-0677">Repeat</keyword>
<keyword evidence="10" id="KW-0833">Ubl conjugation pathway</keyword>
<keyword evidence="9 15" id="KW-0863">Zinc-finger</keyword>
<evidence type="ECO:0000256" key="3">
    <source>
        <dbReference type="ARBA" id="ARBA00004906"/>
    </source>
</evidence>
<sequence length="456" mass="52169">MLSVIHSSSPAASSSTHALKDLELCQTLQREELDVLESIYPEYISSAQPNGHLKFEIPVELEQPCLIEFVRSGPPAEGQKVSLSVLPPLLLRITLPATYPLYEAPHIASIRTVHEWAPDISKLQRVLAEMWTSEETVLYRWIDYILSEEFLQELGFDMTNNRPLQVQHPDPSTMVSQLESYQQSFLSTQFCKVTYPCGICLEHLKGSKCLQLACEHIFCRPCLLDFWGMCIGEGDVDRVGCPDPECVKEGRKSSEEDVSRVVSEQELERWKWLKTKKQLELDPTILNCPIARCQALIPKPKGVDAESGWDRFRQCPDCSFSFCSFCKYTWHGPITQCPLPFTERLFQQYSAAAKGSRDRALIESRYGKETLVRLVKEHEDQQATESWITESTSVCPGCQSHVQKSDGCNHMTCARCGQHFCYRCQGKLKEKDPYEHYRIRGTYCYEMLFAPDEDYS</sequence>
<keyword evidence="20" id="KW-1185">Reference proteome</keyword>
<dbReference type="GO" id="GO:0061630">
    <property type="term" value="F:ubiquitin protein ligase activity"/>
    <property type="evidence" value="ECO:0007669"/>
    <property type="project" value="UniProtKB-EC"/>
</dbReference>
<comment type="subcellular location">
    <subcellularLocation>
        <location evidence="2">Membrane</location>
        <topology evidence="2">Single-pass membrane protein</topology>
    </subcellularLocation>
</comment>
<evidence type="ECO:0000256" key="11">
    <source>
        <dbReference type="ARBA" id="ARBA00022833"/>
    </source>
</evidence>
<dbReference type="CDD" id="cd20341">
    <property type="entry name" value="BRcat_RBR_RNF14"/>
    <property type="match status" value="1"/>
</dbReference>
<evidence type="ECO:0000313" key="19">
    <source>
        <dbReference type="EMBL" id="KJA25944.1"/>
    </source>
</evidence>
<dbReference type="InterPro" id="IPR047548">
    <property type="entry name" value="Rcat_RBR_RNF14"/>
</dbReference>
<evidence type="ECO:0000256" key="4">
    <source>
        <dbReference type="ARBA" id="ARBA00012251"/>
    </source>
</evidence>
<dbReference type="Gene3D" id="1.20.120.1750">
    <property type="match status" value="1"/>
</dbReference>
<keyword evidence="6" id="KW-0812">Transmembrane</keyword>
<feature type="domain" description="RING-type" evidence="18">
    <location>
        <begin position="193"/>
        <end position="448"/>
    </location>
</feature>
<dbReference type="Proteomes" id="UP000054270">
    <property type="component" value="Unassembled WGS sequence"/>
</dbReference>
<evidence type="ECO:0000256" key="7">
    <source>
        <dbReference type="ARBA" id="ARBA00022723"/>
    </source>
</evidence>
<dbReference type="InterPro" id="IPR006575">
    <property type="entry name" value="RWD_dom"/>
</dbReference>
<evidence type="ECO:0000256" key="8">
    <source>
        <dbReference type="ARBA" id="ARBA00022737"/>
    </source>
</evidence>
<proteinExistence type="inferred from homology"/>
<evidence type="ECO:0000256" key="5">
    <source>
        <dbReference type="ARBA" id="ARBA00022679"/>
    </source>
</evidence>
<name>A0A0D2P4U6_HYPSF</name>
<comment type="pathway">
    <text evidence="3">Protein modification; protein ubiquitination.</text>
</comment>
<evidence type="ECO:0000259" key="16">
    <source>
        <dbReference type="PROSITE" id="PS50089"/>
    </source>
</evidence>
<dbReference type="PROSITE" id="PS51873">
    <property type="entry name" value="TRIAD"/>
    <property type="match status" value="1"/>
</dbReference>
<keyword evidence="5" id="KW-0808">Transferase</keyword>
<organism evidence="19 20">
    <name type="scientific">Hypholoma sublateritium (strain FD-334 SS-4)</name>
    <dbReference type="NCBI Taxonomy" id="945553"/>
    <lineage>
        <taxon>Eukaryota</taxon>
        <taxon>Fungi</taxon>
        <taxon>Dikarya</taxon>
        <taxon>Basidiomycota</taxon>
        <taxon>Agaricomycotina</taxon>
        <taxon>Agaricomycetes</taxon>
        <taxon>Agaricomycetidae</taxon>
        <taxon>Agaricales</taxon>
        <taxon>Agaricineae</taxon>
        <taxon>Strophariaceae</taxon>
        <taxon>Hypholoma</taxon>
    </lineage>
</organism>
<evidence type="ECO:0000256" key="10">
    <source>
        <dbReference type="ARBA" id="ARBA00022786"/>
    </source>
</evidence>
<keyword evidence="12" id="KW-1133">Transmembrane helix</keyword>
<protein>
    <recommendedName>
        <fullName evidence="4">RBR-type E3 ubiquitin transferase</fullName>
        <ecNumber evidence="4">2.3.2.31</ecNumber>
    </recommendedName>
</protein>
<comment type="catalytic activity">
    <reaction evidence="1">
        <text>[E2 ubiquitin-conjugating enzyme]-S-ubiquitinyl-L-cysteine + [acceptor protein]-L-lysine = [E2 ubiquitin-conjugating enzyme]-L-cysteine + [acceptor protein]-N(6)-ubiquitinyl-L-lysine.</text>
        <dbReference type="EC" id="2.3.2.31"/>
    </reaction>
</comment>
<evidence type="ECO:0000256" key="13">
    <source>
        <dbReference type="ARBA" id="ARBA00023136"/>
    </source>
</evidence>
<dbReference type="SMART" id="SM00647">
    <property type="entry name" value="IBR"/>
    <property type="match status" value="2"/>
</dbReference>
<dbReference type="InterPro" id="IPR016135">
    <property type="entry name" value="UBQ-conjugating_enzyme/RWD"/>
</dbReference>
<comment type="similarity">
    <text evidence="14">Belongs to the RBR family. RNF14 subfamily.</text>
</comment>
<keyword evidence="11" id="KW-0862">Zinc</keyword>
<dbReference type="GO" id="GO:0005737">
    <property type="term" value="C:cytoplasm"/>
    <property type="evidence" value="ECO:0007669"/>
    <property type="project" value="UniProtKB-ARBA"/>
</dbReference>
<evidence type="ECO:0000256" key="1">
    <source>
        <dbReference type="ARBA" id="ARBA00001798"/>
    </source>
</evidence>
<dbReference type="STRING" id="945553.A0A0D2P4U6"/>
<evidence type="ECO:0000256" key="2">
    <source>
        <dbReference type="ARBA" id="ARBA00004167"/>
    </source>
</evidence>
<dbReference type="InterPro" id="IPR013083">
    <property type="entry name" value="Znf_RING/FYVE/PHD"/>
</dbReference>
<accession>A0A0D2P4U6</accession>
<dbReference type="InterPro" id="IPR001841">
    <property type="entry name" value="Znf_RING"/>
</dbReference>
<dbReference type="GO" id="GO:0016567">
    <property type="term" value="P:protein ubiquitination"/>
    <property type="evidence" value="ECO:0007669"/>
    <property type="project" value="InterPro"/>
</dbReference>
<dbReference type="FunFam" id="3.30.40.10:FF:000051">
    <property type="entry name" value="RBR-type E3 ubiquitin transferase"/>
    <property type="match status" value="1"/>
</dbReference>
<evidence type="ECO:0000256" key="15">
    <source>
        <dbReference type="PROSITE-ProRule" id="PRU00175"/>
    </source>
</evidence>
<feature type="domain" description="RWD" evidence="17">
    <location>
        <begin position="31"/>
        <end position="161"/>
    </location>
</feature>
<dbReference type="Gene3D" id="3.30.40.10">
    <property type="entry name" value="Zinc/RING finger domain, C3HC4 (zinc finger)"/>
    <property type="match status" value="1"/>
</dbReference>
<keyword evidence="13" id="KW-0472">Membrane</keyword>
<evidence type="ECO:0000259" key="18">
    <source>
        <dbReference type="PROSITE" id="PS51873"/>
    </source>
</evidence>
<evidence type="ECO:0000313" key="20">
    <source>
        <dbReference type="Proteomes" id="UP000054270"/>
    </source>
</evidence>
<dbReference type="InterPro" id="IPR017907">
    <property type="entry name" value="Znf_RING_CS"/>
</dbReference>
<reference evidence="20" key="1">
    <citation type="submission" date="2014-04" db="EMBL/GenBank/DDBJ databases">
        <title>Evolutionary Origins and Diversification of the Mycorrhizal Mutualists.</title>
        <authorList>
            <consortium name="DOE Joint Genome Institute"/>
            <consortium name="Mycorrhizal Genomics Consortium"/>
            <person name="Kohler A."/>
            <person name="Kuo A."/>
            <person name="Nagy L.G."/>
            <person name="Floudas D."/>
            <person name="Copeland A."/>
            <person name="Barry K.W."/>
            <person name="Cichocki N."/>
            <person name="Veneault-Fourrey C."/>
            <person name="LaButti K."/>
            <person name="Lindquist E.A."/>
            <person name="Lipzen A."/>
            <person name="Lundell T."/>
            <person name="Morin E."/>
            <person name="Murat C."/>
            <person name="Riley R."/>
            <person name="Ohm R."/>
            <person name="Sun H."/>
            <person name="Tunlid A."/>
            <person name="Henrissat B."/>
            <person name="Grigoriev I.V."/>
            <person name="Hibbett D.S."/>
            <person name="Martin F."/>
        </authorList>
    </citation>
    <scope>NUCLEOTIDE SEQUENCE [LARGE SCALE GENOMIC DNA]</scope>
    <source>
        <strain evidence="20">FD-334 SS-4</strain>
    </source>
</reference>
<dbReference type="CDD" id="cd23820">
    <property type="entry name" value="RWD_RNF14"/>
    <property type="match status" value="1"/>
</dbReference>
<dbReference type="InterPro" id="IPR044066">
    <property type="entry name" value="TRIAD_supradom"/>
</dbReference>
<dbReference type="InterPro" id="IPR002867">
    <property type="entry name" value="IBR_dom"/>
</dbReference>
<feature type="domain" description="RING-type" evidence="16">
    <location>
        <begin position="197"/>
        <end position="242"/>
    </location>
</feature>
<dbReference type="PANTHER" id="PTHR11685">
    <property type="entry name" value="RBR FAMILY RING FINGER AND IBR DOMAIN-CONTAINING"/>
    <property type="match status" value="1"/>
</dbReference>
<dbReference type="PROSITE" id="PS50908">
    <property type="entry name" value="RWD"/>
    <property type="match status" value="1"/>
</dbReference>
<dbReference type="Gene3D" id="3.10.110.10">
    <property type="entry name" value="Ubiquitin Conjugating Enzyme"/>
    <property type="match status" value="1"/>
</dbReference>
<dbReference type="Pfam" id="PF22191">
    <property type="entry name" value="IBR_1"/>
    <property type="match status" value="1"/>
</dbReference>
<evidence type="ECO:0000259" key="17">
    <source>
        <dbReference type="PROSITE" id="PS50908"/>
    </source>
</evidence>
<dbReference type="SUPFAM" id="SSF57850">
    <property type="entry name" value="RING/U-box"/>
    <property type="match status" value="3"/>
</dbReference>
<evidence type="ECO:0000256" key="9">
    <source>
        <dbReference type="ARBA" id="ARBA00022771"/>
    </source>
</evidence>
<dbReference type="EMBL" id="KN817529">
    <property type="protein sequence ID" value="KJA25944.1"/>
    <property type="molecule type" value="Genomic_DNA"/>
</dbReference>
<dbReference type="GO" id="GO:0031090">
    <property type="term" value="C:organelle membrane"/>
    <property type="evidence" value="ECO:0007669"/>
    <property type="project" value="UniProtKB-ARBA"/>
</dbReference>
<dbReference type="GO" id="GO:0008270">
    <property type="term" value="F:zinc ion binding"/>
    <property type="evidence" value="ECO:0007669"/>
    <property type="project" value="UniProtKB-KW"/>
</dbReference>
<keyword evidence="7" id="KW-0479">Metal-binding</keyword>